<protein>
    <submittedName>
        <fullName evidence="2">Uncharacterized protein</fullName>
    </submittedName>
</protein>
<dbReference type="RefSeq" id="XP_040880725.1">
    <property type="nucleotide sequence ID" value="XM_041021242.1"/>
</dbReference>
<accession>A0A074W1C2</accession>
<organism evidence="2 3">
    <name type="scientific">Aureobasidium melanogenum (strain CBS 110374)</name>
    <name type="common">Aureobasidium pullulans var. melanogenum</name>
    <dbReference type="NCBI Taxonomy" id="1043003"/>
    <lineage>
        <taxon>Eukaryota</taxon>
        <taxon>Fungi</taxon>
        <taxon>Dikarya</taxon>
        <taxon>Ascomycota</taxon>
        <taxon>Pezizomycotina</taxon>
        <taxon>Dothideomycetes</taxon>
        <taxon>Dothideomycetidae</taxon>
        <taxon>Dothideales</taxon>
        <taxon>Saccotheciaceae</taxon>
        <taxon>Aureobasidium</taxon>
    </lineage>
</organism>
<dbReference type="AlphaFoldDB" id="A0A074W1C2"/>
<keyword evidence="3" id="KW-1185">Reference proteome</keyword>
<feature type="transmembrane region" description="Helical" evidence="1">
    <location>
        <begin position="7"/>
        <end position="27"/>
    </location>
</feature>
<evidence type="ECO:0000256" key="1">
    <source>
        <dbReference type="SAM" id="Phobius"/>
    </source>
</evidence>
<evidence type="ECO:0000313" key="2">
    <source>
        <dbReference type="EMBL" id="KEQ63702.1"/>
    </source>
</evidence>
<keyword evidence="1" id="KW-1133">Transmembrane helix</keyword>
<reference evidence="2 3" key="1">
    <citation type="journal article" date="2014" name="BMC Genomics">
        <title>Genome sequencing of four Aureobasidium pullulans varieties: biotechnological potential, stress tolerance, and description of new species.</title>
        <authorList>
            <person name="Gostin Ar C."/>
            <person name="Ohm R.A."/>
            <person name="Kogej T."/>
            <person name="Sonjak S."/>
            <person name="Turk M."/>
            <person name="Zajc J."/>
            <person name="Zalar P."/>
            <person name="Grube M."/>
            <person name="Sun H."/>
            <person name="Han J."/>
            <person name="Sharma A."/>
            <person name="Chiniquy J."/>
            <person name="Ngan C.Y."/>
            <person name="Lipzen A."/>
            <person name="Barry K."/>
            <person name="Grigoriev I.V."/>
            <person name="Gunde-Cimerman N."/>
        </authorList>
    </citation>
    <scope>NUCLEOTIDE SEQUENCE [LARGE SCALE GENOMIC DNA]</scope>
    <source>
        <strain evidence="2 3">CBS 110374</strain>
    </source>
</reference>
<dbReference type="GeneID" id="63914615"/>
<sequence length="68" mass="7728">FLKRVATTLMFQAPFLGLFMVALNLWHDDYNFDLGWNEIPVWQGCLVFGATNLCAKVSMRLTGFEGVL</sequence>
<name>A0A074W1C2_AURM1</name>
<gene>
    <name evidence="2" type="ORF">M437DRAFT_46308</name>
</gene>
<keyword evidence="1" id="KW-0472">Membrane</keyword>
<feature type="non-terminal residue" evidence="2">
    <location>
        <position position="1"/>
    </location>
</feature>
<dbReference type="Proteomes" id="UP000030672">
    <property type="component" value="Unassembled WGS sequence"/>
</dbReference>
<keyword evidence="1" id="KW-0812">Transmembrane</keyword>
<dbReference type="EMBL" id="KL584830">
    <property type="protein sequence ID" value="KEQ63702.1"/>
    <property type="molecule type" value="Genomic_DNA"/>
</dbReference>
<proteinExistence type="predicted"/>
<evidence type="ECO:0000313" key="3">
    <source>
        <dbReference type="Proteomes" id="UP000030672"/>
    </source>
</evidence>
<dbReference type="HOGENOM" id="CLU_2800818_0_0_1"/>